<dbReference type="RefSeq" id="WP_045807592.1">
    <property type="nucleotide sequence ID" value="NZ_JZCR01000019.1"/>
</dbReference>
<sequence>MKAAVVRDNLDGYVDIKDVQLRSIKPNEALVDVEYCGLCHTDLHVAQGDFGNTAGRVIGHEGVGRVTQIGADVTNLAVGDRVSIAWFFAGCGHCEYCLTGRETLCRNVENAGFNVDGAMAEQVIVKANYAVKVPEDLDPVAASSITCAGVTTYKALKVANIRPGQWVTIYGCGGLGNLAIQWAKNVFKAHVIAIDINDDKLTTAKRIGADLTFNSKTADSGAWVQERIGGAHASVVTAVSQIAFNQAIDSVRAGARVVAVGLPKGAMEVAITKVVLDGIEIAGSLVGTRQDLAEAFQLTAEGDVHPIVATRRLDEVNTIIDEMKAGKIEGRMVVDFTK</sequence>
<evidence type="ECO:0000256" key="6">
    <source>
        <dbReference type="ARBA" id="ARBA00022833"/>
    </source>
</evidence>
<dbReference type="InterPro" id="IPR013154">
    <property type="entry name" value="ADH-like_N"/>
</dbReference>
<dbReference type="InterPro" id="IPR013149">
    <property type="entry name" value="ADH-like_C"/>
</dbReference>
<evidence type="ECO:0000256" key="3">
    <source>
        <dbReference type="ARBA" id="ARBA00013190"/>
    </source>
</evidence>
<dbReference type="Proteomes" id="UP000033491">
    <property type="component" value="Unassembled WGS sequence"/>
</dbReference>
<organism evidence="13 14">
    <name type="scientific">Levilactobacillus spicheri</name>
    <dbReference type="NCBI Taxonomy" id="216463"/>
    <lineage>
        <taxon>Bacteria</taxon>
        <taxon>Bacillati</taxon>
        <taxon>Bacillota</taxon>
        <taxon>Bacilli</taxon>
        <taxon>Lactobacillales</taxon>
        <taxon>Lactobacillaceae</taxon>
        <taxon>Levilactobacillus</taxon>
    </lineage>
</organism>
<evidence type="ECO:0000256" key="1">
    <source>
        <dbReference type="ARBA" id="ARBA00001947"/>
    </source>
</evidence>
<evidence type="ECO:0000256" key="11">
    <source>
        <dbReference type="RuleBase" id="RU361277"/>
    </source>
</evidence>
<dbReference type="OrthoDB" id="9806940at2"/>
<evidence type="ECO:0000256" key="10">
    <source>
        <dbReference type="ARBA" id="ARBA00049243"/>
    </source>
</evidence>
<accession>A0A0F3RS96</accession>
<evidence type="ECO:0000256" key="4">
    <source>
        <dbReference type="ARBA" id="ARBA00016352"/>
    </source>
</evidence>
<dbReference type="CDD" id="cd08297">
    <property type="entry name" value="CAD3"/>
    <property type="match status" value="1"/>
</dbReference>
<comment type="catalytic activity">
    <reaction evidence="9">
        <text>a secondary alcohol + NAD(+) = a ketone + NADH + H(+)</text>
        <dbReference type="Rhea" id="RHEA:10740"/>
        <dbReference type="ChEBI" id="CHEBI:15378"/>
        <dbReference type="ChEBI" id="CHEBI:17087"/>
        <dbReference type="ChEBI" id="CHEBI:35681"/>
        <dbReference type="ChEBI" id="CHEBI:57540"/>
        <dbReference type="ChEBI" id="CHEBI:57945"/>
        <dbReference type="EC" id="1.1.1.1"/>
    </reaction>
</comment>
<keyword evidence="6 11" id="KW-0862">Zinc</keyword>
<dbReference type="SUPFAM" id="SSF50129">
    <property type="entry name" value="GroES-like"/>
    <property type="match status" value="1"/>
</dbReference>
<evidence type="ECO:0000256" key="2">
    <source>
        <dbReference type="ARBA" id="ARBA00008072"/>
    </source>
</evidence>
<dbReference type="PATRIC" id="fig|216463.3.peg.777"/>
<dbReference type="PANTHER" id="PTHR42940:SF8">
    <property type="entry name" value="VACUOLAR PROTEIN SORTING-ASSOCIATED PROTEIN 11"/>
    <property type="match status" value="1"/>
</dbReference>
<evidence type="ECO:0000256" key="9">
    <source>
        <dbReference type="ARBA" id="ARBA00049164"/>
    </source>
</evidence>
<dbReference type="InterPro" id="IPR020843">
    <property type="entry name" value="ER"/>
</dbReference>
<dbReference type="Gene3D" id="3.40.50.720">
    <property type="entry name" value="NAD(P)-binding Rossmann-like Domain"/>
    <property type="match status" value="1"/>
</dbReference>
<dbReference type="InterPro" id="IPR002328">
    <property type="entry name" value="ADH_Zn_CS"/>
</dbReference>
<dbReference type="PANTHER" id="PTHR42940">
    <property type="entry name" value="ALCOHOL DEHYDROGENASE 1-RELATED"/>
    <property type="match status" value="1"/>
</dbReference>
<feature type="domain" description="Enoyl reductase (ER)" evidence="12">
    <location>
        <begin position="14"/>
        <end position="334"/>
    </location>
</feature>
<dbReference type="EMBL" id="JZCR01000019">
    <property type="protein sequence ID" value="KJW12484.1"/>
    <property type="molecule type" value="Genomic_DNA"/>
</dbReference>
<keyword evidence="7" id="KW-0560">Oxidoreductase</keyword>
<dbReference type="SUPFAM" id="SSF51735">
    <property type="entry name" value="NAD(P)-binding Rossmann-fold domains"/>
    <property type="match status" value="1"/>
</dbReference>
<dbReference type="EC" id="1.1.1.1" evidence="3"/>
<dbReference type="Gene3D" id="3.90.180.10">
    <property type="entry name" value="Medium-chain alcohol dehydrogenases, catalytic domain"/>
    <property type="match status" value="1"/>
</dbReference>
<dbReference type="PROSITE" id="PS00059">
    <property type="entry name" value="ADH_ZINC"/>
    <property type="match status" value="1"/>
</dbReference>
<keyword evidence="5 11" id="KW-0479">Metal-binding</keyword>
<dbReference type="GO" id="GO:0008270">
    <property type="term" value="F:zinc ion binding"/>
    <property type="evidence" value="ECO:0007669"/>
    <property type="project" value="InterPro"/>
</dbReference>
<comment type="catalytic activity">
    <reaction evidence="10">
        <text>a primary alcohol + NAD(+) = an aldehyde + NADH + H(+)</text>
        <dbReference type="Rhea" id="RHEA:10736"/>
        <dbReference type="ChEBI" id="CHEBI:15378"/>
        <dbReference type="ChEBI" id="CHEBI:15734"/>
        <dbReference type="ChEBI" id="CHEBI:17478"/>
        <dbReference type="ChEBI" id="CHEBI:57540"/>
        <dbReference type="ChEBI" id="CHEBI:57945"/>
        <dbReference type="EC" id="1.1.1.1"/>
    </reaction>
</comment>
<proteinExistence type="inferred from homology"/>
<dbReference type="GO" id="GO:0004022">
    <property type="term" value="F:alcohol dehydrogenase (NAD+) activity"/>
    <property type="evidence" value="ECO:0007669"/>
    <property type="project" value="UniProtKB-EC"/>
</dbReference>
<evidence type="ECO:0000313" key="14">
    <source>
        <dbReference type="Proteomes" id="UP000033491"/>
    </source>
</evidence>
<evidence type="ECO:0000256" key="8">
    <source>
        <dbReference type="ARBA" id="ARBA00023027"/>
    </source>
</evidence>
<dbReference type="FunFam" id="3.40.50.720:FF:000039">
    <property type="entry name" value="Alcohol dehydrogenase AdhP"/>
    <property type="match status" value="1"/>
</dbReference>
<evidence type="ECO:0000256" key="5">
    <source>
        <dbReference type="ARBA" id="ARBA00022723"/>
    </source>
</evidence>
<dbReference type="InterPro" id="IPR036291">
    <property type="entry name" value="NAD(P)-bd_dom_sf"/>
</dbReference>
<keyword evidence="8" id="KW-0520">NAD</keyword>
<evidence type="ECO:0000313" key="13">
    <source>
        <dbReference type="EMBL" id="KJW12484.1"/>
    </source>
</evidence>
<dbReference type="Pfam" id="PF00107">
    <property type="entry name" value="ADH_zinc_N"/>
    <property type="match status" value="1"/>
</dbReference>
<name>A0A0F3RS96_9LACO</name>
<dbReference type="AlphaFoldDB" id="A0A0F3RS96"/>
<protein>
    <recommendedName>
        <fullName evidence="4">Alcohol dehydrogenase</fullName>
        <ecNumber evidence="3">1.1.1.1</ecNumber>
    </recommendedName>
</protein>
<comment type="similarity">
    <text evidence="2 11">Belongs to the zinc-containing alcohol dehydrogenase family.</text>
</comment>
<comment type="caution">
    <text evidence="13">The sequence shown here is derived from an EMBL/GenBank/DDBJ whole genome shotgun (WGS) entry which is preliminary data.</text>
</comment>
<dbReference type="Pfam" id="PF08240">
    <property type="entry name" value="ADH_N"/>
    <property type="match status" value="1"/>
</dbReference>
<dbReference type="InterPro" id="IPR011032">
    <property type="entry name" value="GroES-like_sf"/>
</dbReference>
<dbReference type="SMART" id="SM00829">
    <property type="entry name" value="PKS_ER"/>
    <property type="match status" value="1"/>
</dbReference>
<dbReference type="NCBIfam" id="NF006940">
    <property type="entry name" value="PRK09422.1"/>
    <property type="match status" value="1"/>
</dbReference>
<dbReference type="STRING" id="216463.VC81_08300"/>
<reference evidence="13 14" key="1">
    <citation type="submission" date="2015-03" db="EMBL/GenBank/DDBJ databases">
        <authorList>
            <person name="Zheng J."/>
            <person name="Ganezle M."/>
        </authorList>
    </citation>
    <scope>NUCLEOTIDE SEQUENCE [LARGE SCALE GENOMIC DNA]</scope>
    <source>
        <strain evidence="13 14">LP38</strain>
    </source>
</reference>
<evidence type="ECO:0000259" key="12">
    <source>
        <dbReference type="SMART" id="SM00829"/>
    </source>
</evidence>
<evidence type="ECO:0000256" key="7">
    <source>
        <dbReference type="ARBA" id="ARBA00023002"/>
    </source>
</evidence>
<gene>
    <name evidence="13" type="ORF">VC81_08300</name>
</gene>
<comment type="cofactor">
    <cofactor evidence="1 11">
        <name>Zn(2+)</name>
        <dbReference type="ChEBI" id="CHEBI:29105"/>
    </cofactor>
</comment>